<reference evidence="2 3" key="1">
    <citation type="journal article" date="2005" name="Nature">
        <title>The genome of the social amoeba Dictyostelium discoideum.</title>
        <authorList>
            <consortium name="The Dictyostelium discoideum Sequencing Consortium"/>
            <person name="Eichinger L."/>
            <person name="Pachebat J.A."/>
            <person name="Glockner G."/>
            <person name="Rajandream M.A."/>
            <person name="Sucgang R."/>
            <person name="Berriman M."/>
            <person name="Song J."/>
            <person name="Olsen R."/>
            <person name="Szafranski K."/>
            <person name="Xu Q."/>
            <person name="Tunggal B."/>
            <person name="Kummerfeld S."/>
            <person name="Madera M."/>
            <person name="Konfortov B.A."/>
            <person name="Rivero F."/>
            <person name="Bankier A.T."/>
            <person name="Lehmann R."/>
            <person name="Hamlin N."/>
            <person name="Davies R."/>
            <person name="Gaudet P."/>
            <person name="Fey P."/>
            <person name="Pilcher K."/>
            <person name="Chen G."/>
            <person name="Saunders D."/>
            <person name="Sodergren E."/>
            <person name="Davis P."/>
            <person name="Kerhornou A."/>
            <person name="Nie X."/>
            <person name="Hall N."/>
            <person name="Anjard C."/>
            <person name="Hemphill L."/>
            <person name="Bason N."/>
            <person name="Farbrother P."/>
            <person name="Desany B."/>
            <person name="Just E."/>
            <person name="Morio T."/>
            <person name="Rost R."/>
            <person name="Churcher C."/>
            <person name="Cooper J."/>
            <person name="Haydock S."/>
            <person name="van Driessche N."/>
            <person name="Cronin A."/>
            <person name="Goodhead I."/>
            <person name="Muzny D."/>
            <person name="Mourier T."/>
            <person name="Pain A."/>
            <person name="Lu M."/>
            <person name="Harper D."/>
            <person name="Lindsay R."/>
            <person name="Hauser H."/>
            <person name="James K."/>
            <person name="Quiles M."/>
            <person name="Madan Babu M."/>
            <person name="Saito T."/>
            <person name="Buchrieser C."/>
            <person name="Wardroper A."/>
            <person name="Felder M."/>
            <person name="Thangavelu M."/>
            <person name="Johnson D."/>
            <person name="Knights A."/>
            <person name="Loulseged H."/>
            <person name="Mungall K."/>
            <person name="Oliver K."/>
            <person name="Price C."/>
            <person name="Quail M.A."/>
            <person name="Urushihara H."/>
            <person name="Hernandez J."/>
            <person name="Rabbinowitsch E."/>
            <person name="Steffen D."/>
            <person name="Sanders M."/>
            <person name="Ma J."/>
            <person name="Kohara Y."/>
            <person name="Sharp S."/>
            <person name="Simmonds M."/>
            <person name="Spiegler S."/>
            <person name="Tivey A."/>
            <person name="Sugano S."/>
            <person name="White B."/>
            <person name="Walker D."/>
            <person name="Woodward J."/>
            <person name="Winckler T."/>
            <person name="Tanaka Y."/>
            <person name="Shaulsky G."/>
            <person name="Schleicher M."/>
            <person name="Weinstock G."/>
            <person name="Rosenthal A."/>
            <person name="Cox E.C."/>
            <person name="Chisholm R.L."/>
            <person name="Gibbs R."/>
            <person name="Loomis W.F."/>
            <person name="Platzer M."/>
            <person name="Kay R.R."/>
            <person name="Williams J."/>
            <person name="Dear P.H."/>
            <person name="Noegel A.A."/>
            <person name="Barrell B."/>
            <person name="Kuspa A."/>
        </authorList>
    </citation>
    <scope>NUCLEOTIDE SEQUENCE [LARGE SCALE GENOMIC DNA]</scope>
    <source>
        <strain evidence="2 3">AX4</strain>
    </source>
</reference>
<feature type="region of interest" description="Disordered" evidence="1">
    <location>
        <begin position="1"/>
        <end position="27"/>
    </location>
</feature>
<gene>
    <name evidence="2" type="ORF">DDB_G0280661</name>
</gene>
<name>Q54V22_DICDI</name>
<dbReference type="PaxDb" id="44689-DDB0206109"/>
<dbReference type="RefSeq" id="XP_641109.1">
    <property type="nucleotide sequence ID" value="XM_636017.1"/>
</dbReference>
<evidence type="ECO:0000256" key="1">
    <source>
        <dbReference type="SAM" id="MobiDB-lite"/>
    </source>
</evidence>
<dbReference type="STRING" id="44689.Q54V22"/>
<dbReference type="dictyBase" id="DDB_G0280661"/>
<dbReference type="InParanoid" id="Q54V22"/>
<keyword evidence="3" id="KW-1185">Reference proteome</keyword>
<organism evidence="2 3">
    <name type="scientific">Dictyostelium discoideum</name>
    <name type="common">Social amoeba</name>
    <dbReference type="NCBI Taxonomy" id="44689"/>
    <lineage>
        <taxon>Eukaryota</taxon>
        <taxon>Amoebozoa</taxon>
        <taxon>Evosea</taxon>
        <taxon>Eumycetozoa</taxon>
        <taxon>Dictyostelia</taxon>
        <taxon>Dictyosteliales</taxon>
        <taxon>Dictyosteliaceae</taxon>
        <taxon>Dictyostelium</taxon>
    </lineage>
</organism>
<protein>
    <submittedName>
        <fullName evidence="2">Uncharacterized protein</fullName>
    </submittedName>
</protein>
<dbReference type="HOGENOM" id="CLU_1368437_0_0_1"/>
<evidence type="ECO:0000313" key="3">
    <source>
        <dbReference type="Proteomes" id="UP000002195"/>
    </source>
</evidence>
<feature type="compositionally biased region" description="Basic and acidic residues" evidence="1">
    <location>
        <begin position="1"/>
        <end position="16"/>
    </location>
</feature>
<comment type="caution">
    <text evidence="2">The sequence shown here is derived from an EMBL/GenBank/DDBJ whole genome shotgun (WGS) entry which is preliminary data.</text>
</comment>
<dbReference type="KEGG" id="ddi:DDB_G0280661"/>
<dbReference type="EMBL" id="AAFI02000037">
    <property type="protein sequence ID" value="EAL67132.1"/>
    <property type="molecule type" value="Genomic_DNA"/>
</dbReference>
<dbReference type="GeneID" id="8622668"/>
<dbReference type="AlphaFoldDB" id="Q54V22"/>
<proteinExistence type="predicted"/>
<accession>Q54V22</accession>
<evidence type="ECO:0000313" key="2">
    <source>
        <dbReference type="EMBL" id="EAL67132.1"/>
    </source>
</evidence>
<dbReference type="Proteomes" id="UP000002195">
    <property type="component" value="Unassembled WGS sequence"/>
</dbReference>
<sequence>MNEPIKDTNKRKREIEESFTSNKKPVSSPSEVLFWKVWRSVVTKRVILVFLAPPDDKGVINHLKTCSKTSRHPPHVLKTRVLLIYNHPNYDHIKSVLEKFTKPDIWKFIETGKFRNKRHYTSKRSKGLKFLYGILYNRTYSDFQFNHITNSRYGHPGYSSSTLNWLVVRAMINDNIRPMFDLEWYDWLKMMPDKCIRDQK</sequence>
<dbReference type="VEuPathDB" id="AmoebaDB:DDB_G0280661"/>
<feature type="compositionally biased region" description="Polar residues" evidence="1">
    <location>
        <begin position="18"/>
        <end position="27"/>
    </location>
</feature>